<evidence type="ECO:0000313" key="3">
    <source>
        <dbReference type="EMBL" id="KAK3274496.1"/>
    </source>
</evidence>
<dbReference type="AlphaFoldDB" id="A0AAE0GAD0"/>
<feature type="transmembrane region" description="Helical" evidence="2">
    <location>
        <begin position="402"/>
        <end position="423"/>
    </location>
</feature>
<proteinExistence type="predicted"/>
<feature type="region of interest" description="Disordered" evidence="1">
    <location>
        <begin position="468"/>
        <end position="489"/>
    </location>
</feature>
<keyword evidence="2" id="KW-0812">Transmembrane</keyword>
<organism evidence="3 4">
    <name type="scientific">Cymbomonas tetramitiformis</name>
    <dbReference type="NCBI Taxonomy" id="36881"/>
    <lineage>
        <taxon>Eukaryota</taxon>
        <taxon>Viridiplantae</taxon>
        <taxon>Chlorophyta</taxon>
        <taxon>Pyramimonadophyceae</taxon>
        <taxon>Pyramimonadales</taxon>
        <taxon>Pyramimonadaceae</taxon>
        <taxon>Cymbomonas</taxon>
    </lineage>
</organism>
<comment type="caution">
    <text evidence="3">The sequence shown here is derived from an EMBL/GenBank/DDBJ whole genome shotgun (WGS) entry which is preliminary data.</text>
</comment>
<evidence type="ECO:0000256" key="2">
    <source>
        <dbReference type="SAM" id="Phobius"/>
    </source>
</evidence>
<feature type="transmembrane region" description="Helical" evidence="2">
    <location>
        <begin position="435"/>
        <end position="461"/>
    </location>
</feature>
<name>A0AAE0GAD0_9CHLO</name>
<dbReference type="PANTHER" id="PTHR11319">
    <property type="entry name" value="G PROTEIN-COUPLED RECEPTOR-RELATED"/>
    <property type="match status" value="1"/>
</dbReference>
<accession>A0AAE0GAD0</accession>
<keyword evidence="4" id="KW-1185">Reference proteome</keyword>
<dbReference type="Proteomes" id="UP001190700">
    <property type="component" value="Unassembled WGS sequence"/>
</dbReference>
<keyword evidence="2" id="KW-1133">Transmembrane helix</keyword>
<sequence length="1154" mass="126184">MPRGGRIRASRNPPSPGFAPGAIAGGWVDAEQLEEAGLYKVAHNITVRIADAYHEVVASDNSSIVEMVFRNPEECRGEEGTYRRQVERGVATFSGNTSGLVLQGNPGTRCQMYFVSDLSGLYTSNATTVLIESNDTVVPLRYCVVGEEALEQGGHQFCSPCSEGFLSLDNTSSCLQCATELDCVSGGCPVQCPGGDTFVVCQGGWLAPQAQHCGRDTQCLLQRSYTCEQEDACTTGGGAETCAVTEPGNSNRISRGASGVADLALCDPAFAGSSVVLCGSGAPVTCAEDHFPNLLSNGCLKCSSRFMILAGFIALGTAVMILLAIVLYVLYRSMRTEQFKRGRQAAVDAAKSGEAQATSVELLKAKNAVSLVVGYVQVIGQLTSIFRSDLIPREVARFTSNFLVMNLDIPMMTNFSCFSYYYLPELARGSAFMFTFYQSVATPLVVCILFASIYLFVVCSYQHQRKNERRRDLQPDNQDLQLDDTPDEGKKEMEAAADELMARRKLKASCMGGALFLMMFVHPGISTAMFQLFNCEAIHFDRLDSALTKQNWLKEDNEMECGTPAWNRSAVMALFVLVLYVFGYPLALGVSMWHLRRYKKIRMPRDVAERHIDLVCAGSWIPCSTEDLTLVKMRGSFFGNLVAATLNHTSVSILTKAFQKISGSRRTNSNDMARGLARVWKAKTARHIDPPVELFLRKSSFVRCEGADAGSLEAARKMLRLKSWAQPPTLMRTKMRRHVSTADGHDLRSTLMLKDGRTLVATCCMKTEGDHADAPVTRLDDPGFSLILGQFRDPFLDQYYWWQCYEISRRMLQTGVVVLVDNIAGENASVIYAAAFAVFAIFVHQRYSPYKNQALDDLQLTILINQFVVQMMIVFLLLNASSSYMLSVTIISLQVVLLTYAMTLIVPAFSPVMRALRSKANLLVNEVDGLEFLVPRRPRSIPAAASSSNGHKPFAKFTDVPVSSNPMFEVGSANLGNLGTMDTDAEEDGTRTSYYDGATSEVDEVNNKVSDKSLFGNGAAMGRVDLDDTEVNTRACSQGDTADEMDCVGGAVGSTLLINDDIKTGIGNVGGEEVSPVASSDYVATSEFDWENEMIDSPICVSNNAKGELDVVNDQVRSSLTFTSGFTISEPFLLDDPTLEINASPTDFKRLFPG</sequence>
<dbReference type="EMBL" id="LGRX02007690">
    <property type="protein sequence ID" value="KAK3274496.1"/>
    <property type="molecule type" value="Genomic_DNA"/>
</dbReference>
<feature type="transmembrane region" description="Helical" evidence="2">
    <location>
        <begin position="306"/>
        <end position="331"/>
    </location>
</feature>
<feature type="transmembrane region" description="Helical" evidence="2">
    <location>
        <begin position="572"/>
        <end position="595"/>
    </location>
</feature>
<keyword evidence="2" id="KW-0472">Membrane</keyword>
<protein>
    <recommendedName>
        <fullName evidence="5">TRP C-terminal domain-containing protein</fullName>
    </recommendedName>
</protein>
<feature type="transmembrane region" description="Helical" evidence="2">
    <location>
        <begin position="510"/>
        <end position="533"/>
    </location>
</feature>
<evidence type="ECO:0000256" key="1">
    <source>
        <dbReference type="SAM" id="MobiDB-lite"/>
    </source>
</evidence>
<feature type="transmembrane region" description="Helical" evidence="2">
    <location>
        <begin position="860"/>
        <end position="878"/>
    </location>
</feature>
<feature type="transmembrane region" description="Helical" evidence="2">
    <location>
        <begin position="884"/>
        <end position="909"/>
    </location>
</feature>
<evidence type="ECO:0000313" key="4">
    <source>
        <dbReference type="Proteomes" id="UP001190700"/>
    </source>
</evidence>
<gene>
    <name evidence="3" type="ORF">CYMTET_17322</name>
</gene>
<evidence type="ECO:0008006" key="5">
    <source>
        <dbReference type="Google" id="ProtNLM"/>
    </source>
</evidence>
<reference evidence="3 4" key="1">
    <citation type="journal article" date="2015" name="Genome Biol. Evol.">
        <title>Comparative Genomics of a Bacterivorous Green Alga Reveals Evolutionary Causalities and Consequences of Phago-Mixotrophic Mode of Nutrition.</title>
        <authorList>
            <person name="Burns J.A."/>
            <person name="Paasch A."/>
            <person name="Narechania A."/>
            <person name="Kim E."/>
        </authorList>
    </citation>
    <scope>NUCLEOTIDE SEQUENCE [LARGE SCALE GENOMIC DNA]</scope>
    <source>
        <strain evidence="3 4">PLY_AMNH</strain>
    </source>
</reference>
<dbReference type="PANTHER" id="PTHR11319:SF35">
    <property type="entry name" value="OUTER MEMBRANE PROTEIN PMPC-RELATED"/>
    <property type="match status" value="1"/>
</dbReference>